<dbReference type="GO" id="GO:0005525">
    <property type="term" value="F:GTP binding"/>
    <property type="evidence" value="ECO:0007669"/>
    <property type="project" value="InterPro"/>
</dbReference>
<keyword evidence="1" id="KW-0547">Nucleotide-binding</keyword>
<dbReference type="InterPro" id="IPR001806">
    <property type="entry name" value="Small_GTPase"/>
</dbReference>
<dbReference type="SMART" id="SM00175">
    <property type="entry name" value="RAB"/>
    <property type="match status" value="1"/>
</dbReference>
<evidence type="ECO:0000313" key="2">
    <source>
        <dbReference type="EMBL" id="HHR41131.1"/>
    </source>
</evidence>
<dbReference type="SMART" id="SM00173">
    <property type="entry name" value="RAS"/>
    <property type="match status" value="1"/>
</dbReference>
<dbReference type="PRINTS" id="PR00449">
    <property type="entry name" value="RASTRNSFRMNG"/>
</dbReference>
<name>A0A7C5U682_CALS0</name>
<gene>
    <name evidence="2" type="ORF">ENM42_04800</name>
</gene>
<dbReference type="Pfam" id="PF00071">
    <property type="entry name" value="Ras"/>
    <property type="match status" value="1"/>
</dbReference>
<evidence type="ECO:0008006" key="3">
    <source>
        <dbReference type="Google" id="ProtNLM"/>
    </source>
</evidence>
<dbReference type="AlphaFoldDB" id="A0A7C5U682"/>
<dbReference type="GO" id="GO:0003924">
    <property type="term" value="F:GTPase activity"/>
    <property type="evidence" value="ECO:0007669"/>
    <property type="project" value="InterPro"/>
</dbReference>
<dbReference type="InterPro" id="IPR027417">
    <property type="entry name" value="P-loop_NTPase"/>
</dbReference>
<organism evidence="2">
    <name type="scientific">Caldiarchaeum subterraneum</name>
    <dbReference type="NCBI Taxonomy" id="311458"/>
    <lineage>
        <taxon>Archaea</taxon>
        <taxon>Nitrososphaerota</taxon>
        <taxon>Candidatus Caldarchaeales</taxon>
        <taxon>Candidatus Caldarchaeaceae</taxon>
        <taxon>Candidatus Caldarchaeum</taxon>
    </lineage>
</organism>
<dbReference type="EMBL" id="DRXS01000258">
    <property type="protein sequence ID" value="HHR41131.1"/>
    <property type="molecule type" value="Genomic_DNA"/>
</dbReference>
<dbReference type="Gene3D" id="3.40.50.300">
    <property type="entry name" value="P-loop containing nucleotide triphosphate hydrolases"/>
    <property type="match status" value="1"/>
</dbReference>
<accession>A0A7C5U682</accession>
<dbReference type="PROSITE" id="PS51419">
    <property type="entry name" value="RAB"/>
    <property type="match status" value="1"/>
</dbReference>
<dbReference type="PANTHER" id="PTHR47978">
    <property type="match status" value="1"/>
</dbReference>
<sequence length="218" mass="24697">MDEIAKTWEWVVCRKCGTKTLKAKFCMRCGAELVYRPKVSRSYVFDALVVGEDTVGKSTFIEKITSTGEVVSRQPPSDGLSAIWVLRDVEVIITFVEKSAVDFRPNDQMNALLLLFDLTNTLTFVKCFRVLKMVKAMKDKFNTYLVGNKADLIVDRAVRREEAVKAANEFGVSYFEASSISAEGINSLRQTLIKDLLQFRLETVKRVLKRDGRFASQT</sequence>
<reference evidence="2" key="1">
    <citation type="journal article" date="2020" name="mSystems">
        <title>Genome- and Community-Level Interaction Insights into Carbon Utilization and Element Cycling Functions of Hydrothermarchaeota in Hydrothermal Sediment.</title>
        <authorList>
            <person name="Zhou Z."/>
            <person name="Liu Y."/>
            <person name="Xu W."/>
            <person name="Pan J."/>
            <person name="Luo Z.H."/>
            <person name="Li M."/>
        </authorList>
    </citation>
    <scope>NUCLEOTIDE SEQUENCE [LARGE SCALE GENOMIC DNA]</scope>
    <source>
        <strain evidence="2">SpSt-1084</strain>
    </source>
</reference>
<dbReference type="SUPFAM" id="SSF52540">
    <property type="entry name" value="P-loop containing nucleoside triphosphate hydrolases"/>
    <property type="match status" value="1"/>
</dbReference>
<comment type="caution">
    <text evidence="2">The sequence shown here is derived from an EMBL/GenBank/DDBJ whole genome shotgun (WGS) entry which is preliminary data.</text>
</comment>
<protein>
    <recommendedName>
        <fullName evidence="3">GTP-binding protein</fullName>
    </recommendedName>
</protein>
<proteinExistence type="predicted"/>
<dbReference type="CDD" id="cd00882">
    <property type="entry name" value="Ras_like_GTPase"/>
    <property type="match status" value="1"/>
</dbReference>
<evidence type="ECO:0000256" key="1">
    <source>
        <dbReference type="ARBA" id="ARBA00022741"/>
    </source>
</evidence>